<proteinExistence type="predicted"/>
<reference evidence="2" key="1">
    <citation type="journal article" date="2022" name="Mol. Ecol. Resour.">
        <title>The genomes of chicory, endive, great burdock and yacon provide insights into Asteraceae palaeo-polyploidization history and plant inulin production.</title>
        <authorList>
            <person name="Fan W."/>
            <person name="Wang S."/>
            <person name="Wang H."/>
            <person name="Wang A."/>
            <person name="Jiang F."/>
            <person name="Liu H."/>
            <person name="Zhao H."/>
            <person name="Xu D."/>
            <person name="Zhang Y."/>
        </authorList>
    </citation>
    <scope>NUCLEOTIDE SEQUENCE [LARGE SCALE GENOMIC DNA]</scope>
    <source>
        <strain evidence="2">cv. Punajuju</strain>
    </source>
</reference>
<dbReference type="Proteomes" id="UP001055811">
    <property type="component" value="Linkage Group LG04"/>
</dbReference>
<evidence type="ECO:0000313" key="1">
    <source>
        <dbReference type="EMBL" id="KAI3750599.1"/>
    </source>
</evidence>
<dbReference type="EMBL" id="CM042012">
    <property type="protein sequence ID" value="KAI3750599.1"/>
    <property type="molecule type" value="Genomic_DNA"/>
</dbReference>
<evidence type="ECO:0000313" key="2">
    <source>
        <dbReference type="Proteomes" id="UP001055811"/>
    </source>
</evidence>
<reference evidence="1 2" key="2">
    <citation type="journal article" date="2022" name="Mol. Ecol. Resour.">
        <title>The genomes of chicory, endive, great burdock and yacon provide insights into Asteraceae paleo-polyploidization history and plant inulin production.</title>
        <authorList>
            <person name="Fan W."/>
            <person name="Wang S."/>
            <person name="Wang H."/>
            <person name="Wang A."/>
            <person name="Jiang F."/>
            <person name="Liu H."/>
            <person name="Zhao H."/>
            <person name="Xu D."/>
            <person name="Zhang Y."/>
        </authorList>
    </citation>
    <scope>NUCLEOTIDE SEQUENCE [LARGE SCALE GENOMIC DNA]</scope>
    <source>
        <strain evidence="2">cv. Punajuju</strain>
        <tissue evidence="1">Leaves</tissue>
    </source>
</reference>
<organism evidence="1 2">
    <name type="scientific">Cichorium intybus</name>
    <name type="common">Chicory</name>
    <dbReference type="NCBI Taxonomy" id="13427"/>
    <lineage>
        <taxon>Eukaryota</taxon>
        <taxon>Viridiplantae</taxon>
        <taxon>Streptophyta</taxon>
        <taxon>Embryophyta</taxon>
        <taxon>Tracheophyta</taxon>
        <taxon>Spermatophyta</taxon>
        <taxon>Magnoliopsida</taxon>
        <taxon>eudicotyledons</taxon>
        <taxon>Gunneridae</taxon>
        <taxon>Pentapetalae</taxon>
        <taxon>asterids</taxon>
        <taxon>campanulids</taxon>
        <taxon>Asterales</taxon>
        <taxon>Asteraceae</taxon>
        <taxon>Cichorioideae</taxon>
        <taxon>Cichorieae</taxon>
        <taxon>Cichoriinae</taxon>
        <taxon>Cichorium</taxon>
    </lineage>
</organism>
<protein>
    <submittedName>
        <fullName evidence="1">Uncharacterized protein</fullName>
    </submittedName>
</protein>
<accession>A0ACB9DV89</accession>
<sequence length="306" mass="34260">MASSKLMMKMSSSTSRNSDLIRRKSSNSSSSSSSTTHHLNHNHNHKHIGNRSDNNSGVFQMTVDGLLPSVHNNNERQPPETTLLDAEITLLDAAGALTSIKDSEPIGTVSRQEIVRTSSNGSQKTVDDVWKEIVAGRSCKQEVPDEMMTLEDFLAKAGAVEEEDVKIPPPHLQTERLSGGMFSFDNPIHPSNVDGVVGFGIGVDEMGGRGKRRAILEPLDKAAQQRQRRMIKNRESAARSRERKQAYQAELESLAVKLEEENETLLRAKAEQTSKRYKQLMDNVIPVTETRRRKKYVLRKVQSLEW</sequence>
<name>A0ACB9DV89_CICIN</name>
<gene>
    <name evidence="1" type="ORF">L2E82_21281</name>
</gene>
<comment type="caution">
    <text evidence="1">The sequence shown here is derived from an EMBL/GenBank/DDBJ whole genome shotgun (WGS) entry which is preliminary data.</text>
</comment>
<keyword evidence="2" id="KW-1185">Reference proteome</keyword>